<dbReference type="SMR" id="A0A0H3M9Y2"/>
<dbReference type="Proteomes" id="UP000001472">
    <property type="component" value="Chromosome"/>
</dbReference>
<accession>A0A0H3M9Y2</accession>
<dbReference type="PANTHER" id="PTHR33371">
    <property type="entry name" value="INTERMEMBRANE PHOSPHOLIPID TRANSPORT SYSTEM BINDING PROTEIN MLAD-RELATED"/>
    <property type="match status" value="1"/>
</dbReference>
<dbReference type="GO" id="GO:0005576">
    <property type="term" value="C:extracellular region"/>
    <property type="evidence" value="ECO:0007669"/>
    <property type="project" value="TreeGrafter"/>
</dbReference>
<evidence type="ECO:0000259" key="2">
    <source>
        <dbReference type="Pfam" id="PF02470"/>
    </source>
</evidence>
<dbReference type="InterPro" id="IPR024516">
    <property type="entry name" value="Mce_C"/>
</dbReference>
<feature type="compositionally biased region" description="Pro residues" evidence="1">
    <location>
        <begin position="444"/>
        <end position="460"/>
    </location>
</feature>
<reference evidence="4 5" key="1">
    <citation type="journal article" date="2007" name="Proc. Natl. Acad. Sci. U.S.A.">
        <title>Genome plasticity of BCG and impact on vaccine efficacy.</title>
        <authorList>
            <person name="Brosch R."/>
            <person name="Gordon S.V."/>
            <person name="Garnier T."/>
            <person name="Eiglmeier K."/>
            <person name="Frigui W."/>
            <person name="Valenti P."/>
            <person name="Dos Santos S."/>
            <person name="Duthoy S."/>
            <person name="Lacroix C."/>
            <person name="Garcia-Pelayo C."/>
            <person name="Inwald J.K."/>
            <person name="Golby P."/>
            <person name="Garcia J.N."/>
            <person name="Hewinson R.G."/>
            <person name="Behr M.A."/>
            <person name="Quail M.A."/>
            <person name="Churcher C."/>
            <person name="Barrell B.G."/>
            <person name="Parkhill J."/>
            <person name="Cole S.T."/>
        </authorList>
    </citation>
    <scope>NUCLEOTIDE SEQUENCE [LARGE SCALE GENOMIC DNA]</scope>
    <source>
        <strain evidence="5">BCG / Pasteur 1173P2</strain>
    </source>
</reference>
<evidence type="ECO:0000256" key="1">
    <source>
        <dbReference type="SAM" id="MobiDB-lite"/>
    </source>
</evidence>
<gene>
    <name evidence="4" type="primary">mce1C</name>
    <name evidence="4" type="ordered locus">BCG_0208</name>
</gene>
<feature type="compositionally biased region" description="Pro residues" evidence="1">
    <location>
        <begin position="372"/>
        <end position="381"/>
    </location>
</feature>
<dbReference type="InterPro" id="IPR052336">
    <property type="entry name" value="MlaD_Phospholipid_Transporter"/>
</dbReference>
<sequence>MRTLEPPNRMRIGLMGIVVALLVVAVGQSFTSVPMLFAKPSYYGQFTDSGGLHKGDRVRIAGLGVGTVEGLKIDGDHIVVKFSIGTNTIGTESRLAIRTDTILGRKVLEIEPRGAQALPPGGVLPVGQSTTPYQIYDAFFDVTKAASGWDIETVKRSLNVLSETVDQTYPHLSAALDGVAKFSDTIGKRDEQITHLLAQANQVASILGDRSDQVDRLLVNAKTLIAAFNERGRAVDALLGNISAFSAQVQNLINDNPNLNHVLEQLRILTDLLVDRKEDLAETLTILGRFSASFGETFASGPYFKVLLANLVPGQILQPFVDAAFKKRGISPEDFWRSAGLPAYRWPDPNGTRFPNGAPPPPPPVLEGTPEHPGPAVPPGSPCSYTPPADGLPRPWDPLPCANLTQGPFGGPDFPAPLDVATSPPNPDGPPPAPGLPIAGRPGEVPPNVPGTPVPIPQEAPPGARTLPLGPAPGPAPPPAAPGPPAPPGPGPQLPAPFINPGGTGGSGVTGGSEN</sequence>
<evidence type="ECO:0000313" key="4">
    <source>
        <dbReference type="EMBL" id="CAL70192.1"/>
    </source>
</evidence>
<dbReference type="KEGG" id="mbb:BCG_0208"/>
<dbReference type="RefSeq" id="WP_003401082.1">
    <property type="nucleotide sequence ID" value="NC_008769.1"/>
</dbReference>
<dbReference type="InterPro" id="IPR005693">
    <property type="entry name" value="Mce"/>
</dbReference>
<dbReference type="Pfam" id="PF11887">
    <property type="entry name" value="Mce4_CUP1"/>
    <property type="match status" value="1"/>
</dbReference>
<dbReference type="PANTHER" id="PTHR33371:SF18">
    <property type="entry name" value="MCE-FAMILY PROTEIN MCE3C"/>
    <property type="match status" value="1"/>
</dbReference>
<dbReference type="InterPro" id="IPR003399">
    <property type="entry name" value="Mce/MlaD"/>
</dbReference>
<proteinExistence type="predicted"/>
<organism evidence="4 5">
    <name type="scientific">Mycobacterium bovis (strain BCG / Pasteur 1173P2)</name>
    <dbReference type="NCBI Taxonomy" id="410289"/>
    <lineage>
        <taxon>Bacteria</taxon>
        <taxon>Bacillati</taxon>
        <taxon>Actinomycetota</taxon>
        <taxon>Actinomycetes</taxon>
        <taxon>Mycobacteriales</taxon>
        <taxon>Mycobacteriaceae</taxon>
        <taxon>Mycobacterium</taxon>
        <taxon>Mycobacterium tuberculosis complex</taxon>
    </lineage>
</organism>
<feature type="compositionally biased region" description="Pro residues" evidence="1">
    <location>
        <begin position="424"/>
        <end position="435"/>
    </location>
</feature>
<dbReference type="AlphaFoldDB" id="A0A0H3M9Y2"/>
<feature type="compositionally biased region" description="Gly residues" evidence="1">
    <location>
        <begin position="502"/>
        <end position="515"/>
    </location>
</feature>
<evidence type="ECO:0000313" key="5">
    <source>
        <dbReference type="Proteomes" id="UP000001472"/>
    </source>
</evidence>
<feature type="region of interest" description="Disordered" evidence="1">
    <location>
        <begin position="347"/>
        <end position="515"/>
    </location>
</feature>
<feature type="domain" description="Mammalian cell entry C-terminal" evidence="3">
    <location>
        <begin position="116"/>
        <end position="290"/>
    </location>
</feature>
<dbReference type="PRINTS" id="PR01782">
    <property type="entry name" value="MCEVIRFACTOR"/>
</dbReference>
<name>A0A0H3M9Y2_MYCBP</name>
<feature type="domain" description="Mce/MlaD" evidence="2">
    <location>
        <begin position="39"/>
        <end position="112"/>
    </location>
</feature>
<dbReference type="NCBIfam" id="TIGR00996">
    <property type="entry name" value="Mtu_fam_mce"/>
    <property type="match status" value="1"/>
</dbReference>
<feature type="compositionally biased region" description="Pro residues" evidence="1">
    <location>
        <begin position="470"/>
        <end position="495"/>
    </location>
</feature>
<protein>
    <submittedName>
        <fullName evidence="4">MCE-family protein mce1C</fullName>
    </submittedName>
</protein>
<dbReference type="Pfam" id="PF02470">
    <property type="entry name" value="MlaD"/>
    <property type="match status" value="1"/>
</dbReference>
<evidence type="ECO:0000259" key="3">
    <source>
        <dbReference type="Pfam" id="PF11887"/>
    </source>
</evidence>
<dbReference type="EMBL" id="AM408590">
    <property type="protein sequence ID" value="CAL70192.1"/>
    <property type="molecule type" value="Genomic_DNA"/>
</dbReference>
<dbReference type="HOGENOM" id="CLU_026704_4_0_11"/>